<feature type="compositionally biased region" description="Acidic residues" evidence="1">
    <location>
        <begin position="52"/>
        <end position="63"/>
    </location>
</feature>
<keyword evidence="3" id="KW-1185">Reference proteome</keyword>
<evidence type="ECO:0000256" key="1">
    <source>
        <dbReference type="SAM" id="MobiDB-lite"/>
    </source>
</evidence>
<reference evidence="2 3" key="1">
    <citation type="submission" date="2017-02" db="EMBL/GenBank/DDBJ databases">
        <title>The new phylogeny of genus Mycobacterium.</title>
        <authorList>
            <person name="Tortoli E."/>
            <person name="Trovato A."/>
            <person name="Cirillo D.M."/>
        </authorList>
    </citation>
    <scope>NUCLEOTIDE SEQUENCE [LARGE SCALE GENOMIC DNA]</scope>
    <source>
        <strain evidence="2 3">DSM 45578</strain>
    </source>
</reference>
<proteinExistence type="predicted"/>
<name>A0A1W9YZK7_MYCBA</name>
<gene>
    <name evidence="2" type="ORF">BST17_09855</name>
</gene>
<evidence type="ECO:0000313" key="3">
    <source>
        <dbReference type="Proteomes" id="UP000192366"/>
    </source>
</evidence>
<dbReference type="AlphaFoldDB" id="A0A1W9YZK7"/>
<protein>
    <submittedName>
        <fullName evidence="2">Uncharacterized protein</fullName>
    </submittedName>
</protein>
<dbReference type="EMBL" id="MVHJ01000006">
    <property type="protein sequence ID" value="ORA05485.1"/>
    <property type="molecule type" value="Genomic_DNA"/>
</dbReference>
<dbReference type="STRING" id="564198.BST17_09855"/>
<organism evidence="2 3">
    <name type="scientific">Mycolicibacterium bacteremicum</name>
    <name type="common">Mycobacterium bacteremicum</name>
    <dbReference type="NCBI Taxonomy" id="564198"/>
    <lineage>
        <taxon>Bacteria</taxon>
        <taxon>Bacillati</taxon>
        <taxon>Actinomycetota</taxon>
        <taxon>Actinomycetes</taxon>
        <taxon>Mycobacteriales</taxon>
        <taxon>Mycobacteriaceae</taxon>
        <taxon>Mycolicibacterium</taxon>
    </lineage>
</organism>
<accession>A0A1W9YZK7</accession>
<evidence type="ECO:0000313" key="2">
    <source>
        <dbReference type="EMBL" id="ORA05485.1"/>
    </source>
</evidence>
<dbReference type="RefSeq" id="WP_083057465.1">
    <property type="nucleotide sequence ID" value="NZ_JACKVM010000014.1"/>
</dbReference>
<sequence>MSTDRVPDDVPVADAVEQSREVVEADAAPGPVTGPPALETPDADWQEQSIDAGDDLDGHDDRY</sequence>
<comment type="caution">
    <text evidence="2">The sequence shown here is derived from an EMBL/GenBank/DDBJ whole genome shotgun (WGS) entry which is preliminary data.</text>
</comment>
<feature type="region of interest" description="Disordered" evidence="1">
    <location>
        <begin position="18"/>
        <end position="63"/>
    </location>
</feature>
<dbReference type="Proteomes" id="UP000192366">
    <property type="component" value="Unassembled WGS sequence"/>
</dbReference>